<proteinExistence type="predicted"/>
<dbReference type="EMBL" id="JAQOMS010000002">
    <property type="protein sequence ID" value="MDC2889011.1"/>
    <property type="molecule type" value="Genomic_DNA"/>
</dbReference>
<gene>
    <name evidence="1" type="ORF">PN838_09790</name>
</gene>
<name>A0ABT5FEJ0_9GAMM</name>
<organism evidence="1 2">
    <name type="scientific">Psychrosphaera algicola</name>
    <dbReference type="NCBI Taxonomy" id="3023714"/>
    <lineage>
        <taxon>Bacteria</taxon>
        <taxon>Pseudomonadati</taxon>
        <taxon>Pseudomonadota</taxon>
        <taxon>Gammaproteobacteria</taxon>
        <taxon>Alteromonadales</taxon>
        <taxon>Pseudoalteromonadaceae</taxon>
        <taxon>Psychrosphaera</taxon>
    </lineage>
</organism>
<evidence type="ECO:0000313" key="2">
    <source>
        <dbReference type="Proteomes" id="UP001528411"/>
    </source>
</evidence>
<dbReference type="Gene3D" id="2.40.10.320">
    <property type="entry name" value="Uncharacterised protein PF13642 yp_926445, N-terminal domain"/>
    <property type="match status" value="1"/>
</dbReference>
<dbReference type="Proteomes" id="UP001528411">
    <property type="component" value="Unassembled WGS sequence"/>
</dbReference>
<evidence type="ECO:0000313" key="1">
    <source>
        <dbReference type="EMBL" id="MDC2889011.1"/>
    </source>
</evidence>
<protein>
    <submittedName>
        <fullName evidence="1">DUF4144 family protein</fullName>
    </submittedName>
</protein>
<accession>A0ABT5FEJ0</accession>
<comment type="caution">
    <text evidence="1">The sequence shown here is derived from an EMBL/GenBank/DDBJ whole genome shotgun (WGS) entry which is preliminary data.</text>
</comment>
<reference evidence="1 2" key="1">
    <citation type="submission" date="2023-01" db="EMBL/GenBank/DDBJ databases">
        <title>Psychrosphaera sp. nov., isolated from marine algae.</title>
        <authorList>
            <person name="Bayburt H."/>
            <person name="Choi B.J."/>
            <person name="Kim J.M."/>
            <person name="Choi D.G."/>
            <person name="Jeon C.O."/>
        </authorList>
    </citation>
    <scope>NUCLEOTIDE SEQUENCE [LARGE SCALE GENOMIC DNA]</scope>
    <source>
        <strain evidence="1 2">G1-22</strain>
    </source>
</reference>
<dbReference type="InterPro" id="IPR025284">
    <property type="entry name" value="DUF4144"/>
</dbReference>
<dbReference type="RefSeq" id="WP_272180546.1">
    <property type="nucleotide sequence ID" value="NZ_JAQOMS010000002.1"/>
</dbReference>
<sequence length="144" mass="16494">MFVRLHFSLYFLTILLDSYVSAVSVMIKWPCMLKLYGDDELIYLNSLRDVNFECGELLFSDDDYVIDSVGHCYLIKPIEGQLGLIKNNKVLSTDDVLHLIRAHEFNKSSVCLTKIHFLPFLTLSIHSLFKLAMPTSGVRVADIY</sequence>
<keyword evidence="2" id="KW-1185">Reference proteome</keyword>
<dbReference type="Pfam" id="PF13642">
    <property type="entry name" value="DUF4144"/>
    <property type="match status" value="1"/>
</dbReference>